<evidence type="ECO:0000313" key="3">
    <source>
        <dbReference type="Proteomes" id="UP000053424"/>
    </source>
</evidence>
<keyword evidence="1" id="KW-1133">Transmembrane helix</keyword>
<evidence type="ECO:0000256" key="1">
    <source>
        <dbReference type="SAM" id="Phobius"/>
    </source>
</evidence>
<keyword evidence="1" id="KW-0812">Transmembrane</keyword>
<feature type="transmembrane region" description="Helical" evidence="1">
    <location>
        <begin position="212"/>
        <end position="233"/>
    </location>
</feature>
<dbReference type="AlphaFoldDB" id="A0A0C3CEP0"/>
<evidence type="ECO:0000313" key="2">
    <source>
        <dbReference type="EMBL" id="KIM47240.1"/>
    </source>
</evidence>
<dbReference type="Proteomes" id="UP000053424">
    <property type="component" value="Unassembled WGS sequence"/>
</dbReference>
<keyword evidence="1" id="KW-0472">Membrane</keyword>
<reference evidence="3" key="2">
    <citation type="submission" date="2015-01" db="EMBL/GenBank/DDBJ databases">
        <title>Evolutionary Origins and Diversification of the Mycorrhizal Mutualists.</title>
        <authorList>
            <consortium name="DOE Joint Genome Institute"/>
            <consortium name="Mycorrhizal Genomics Consortium"/>
            <person name="Kohler A."/>
            <person name="Kuo A."/>
            <person name="Nagy L.G."/>
            <person name="Floudas D."/>
            <person name="Copeland A."/>
            <person name="Barry K.W."/>
            <person name="Cichocki N."/>
            <person name="Veneault-Fourrey C."/>
            <person name="LaButti K."/>
            <person name="Lindquist E.A."/>
            <person name="Lipzen A."/>
            <person name="Lundell T."/>
            <person name="Morin E."/>
            <person name="Murat C."/>
            <person name="Riley R."/>
            <person name="Ohm R."/>
            <person name="Sun H."/>
            <person name="Tunlid A."/>
            <person name="Henrissat B."/>
            <person name="Grigoriev I.V."/>
            <person name="Hibbett D.S."/>
            <person name="Martin F."/>
        </authorList>
    </citation>
    <scope>NUCLEOTIDE SEQUENCE [LARGE SCALE GENOMIC DNA]</scope>
    <source>
        <strain evidence="3">h7</strain>
    </source>
</reference>
<sequence>MPDHLNIVTAQIAGYFITSVLYGLYLYTFVWCLYVLTRSRFGWKAYSDISWGLVAVTLALFINDTVNISLGMLRFIRQFALHKPPVSWVDTMKLSTVYLQTMIGGAVMIYRCFHVWGKKWVAILFPLGLWLADFGIALWTCWFEWVTHLPLTSPPLNAVACGLTLSRLGVETNINSVLGMIVYRLWNAQDGTPSYGAGSNGKPAKMTRFNSVIRIVIDSGFGYTLVSLTLFFSRVAHSNAIYITSGAEIQAVGIAFNLINIREARLRNEEQDATRITFNGNAGAAGPPRPIKFASRISDEANSASATLGRTEEKIKPIVGGDHSLA</sequence>
<dbReference type="EMBL" id="KN831770">
    <property type="protein sequence ID" value="KIM47240.1"/>
    <property type="molecule type" value="Genomic_DNA"/>
</dbReference>
<name>A0A0C3CEP0_HEBCY</name>
<proteinExistence type="predicted"/>
<organism evidence="2 3">
    <name type="scientific">Hebeloma cylindrosporum</name>
    <dbReference type="NCBI Taxonomy" id="76867"/>
    <lineage>
        <taxon>Eukaryota</taxon>
        <taxon>Fungi</taxon>
        <taxon>Dikarya</taxon>
        <taxon>Basidiomycota</taxon>
        <taxon>Agaricomycotina</taxon>
        <taxon>Agaricomycetes</taxon>
        <taxon>Agaricomycetidae</taxon>
        <taxon>Agaricales</taxon>
        <taxon>Agaricineae</taxon>
        <taxon>Hymenogastraceae</taxon>
        <taxon>Hebeloma</taxon>
    </lineage>
</organism>
<dbReference type="OrthoDB" id="3357408at2759"/>
<feature type="transmembrane region" description="Helical" evidence="1">
    <location>
        <begin position="12"/>
        <end position="37"/>
    </location>
</feature>
<accession>A0A0C3CEP0</accession>
<protein>
    <submittedName>
        <fullName evidence="2">Uncharacterized protein</fullName>
    </submittedName>
</protein>
<feature type="transmembrane region" description="Helical" evidence="1">
    <location>
        <begin position="123"/>
        <end position="143"/>
    </location>
</feature>
<feature type="transmembrane region" description="Helical" evidence="1">
    <location>
        <begin position="49"/>
        <end position="76"/>
    </location>
</feature>
<reference evidence="2 3" key="1">
    <citation type="submission" date="2014-04" db="EMBL/GenBank/DDBJ databases">
        <authorList>
            <consortium name="DOE Joint Genome Institute"/>
            <person name="Kuo A."/>
            <person name="Gay G."/>
            <person name="Dore J."/>
            <person name="Kohler A."/>
            <person name="Nagy L.G."/>
            <person name="Floudas D."/>
            <person name="Copeland A."/>
            <person name="Barry K.W."/>
            <person name="Cichocki N."/>
            <person name="Veneault-Fourrey C."/>
            <person name="LaButti K."/>
            <person name="Lindquist E.A."/>
            <person name="Lipzen A."/>
            <person name="Lundell T."/>
            <person name="Morin E."/>
            <person name="Murat C."/>
            <person name="Sun H."/>
            <person name="Tunlid A."/>
            <person name="Henrissat B."/>
            <person name="Grigoriev I.V."/>
            <person name="Hibbett D.S."/>
            <person name="Martin F."/>
            <person name="Nordberg H.P."/>
            <person name="Cantor M.N."/>
            <person name="Hua S.X."/>
        </authorList>
    </citation>
    <scope>NUCLEOTIDE SEQUENCE [LARGE SCALE GENOMIC DNA]</scope>
    <source>
        <strain evidence="3">h7</strain>
    </source>
</reference>
<keyword evidence="3" id="KW-1185">Reference proteome</keyword>
<feature type="transmembrane region" description="Helical" evidence="1">
    <location>
        <begin position="97"/>
        <end position="117"/>
    </location>
</feature>
<gene>
    <name evidence="2" type="ORF">M413DRAFT_7788</name>
</gene>
<dbReference type="HOGENOM" id="CLU_044614_3_3_1"/>